<organism evidence="1 2">
    <name type="scientific">Pistacia atlantica</name>
    <dbReference type="NCBI Taxonomy" id="434234"/>
    <lineage>
        <taxon>Eukaryota</taxon>
        <taxon>Viridiplantae</taxon>
        <taxon>Streptophyta</taxon>
        <taxon>Embryophyta</taxon>
        <taxon>Tracheophyta</taxon>
        <taxon>Spermatophyta</taxon>
        <taxon>Magnoliopsida</taxon>
        <taxon>eudicotyledons</taxon>
        <taxon>Gunneridae</taxon>
        <taxon>Pentapetalae</taxon>
        <taxon>rosids</taxon>
        <taxon>malvids</taxon>
        <taxon>Sapindales</taxon>
        <taxon>Anacardiaceae</taxon>
        <taxon>Pistacia</taxon>
    </lineage>
</organism>
<protein>
    <submittedName>
        <fullName evidence="1">Uncharacterized protein</fullName>
    </submittedName>
</protein>
<reference evidence="2" key="1">
    <citation type="journal article" date="2023" name="G3 (Bethesda)">
        <title>Genome assembly and association tests identify interacting loci associated with vigor, precocity, and sex in interspecific pistachio rootstocks.</title>
        <authorList>
            <person name="Palmer W."/>
            <person name="Jacygrad E."/>
            <person name="Sagayaradj S."/>
            <person name="Cavanaugh K."/>
            <person name="Han R."/>
            <person name="Bertier L."/>
            <person name="Beede B."/>
            <person name="Kafkas S."/>
            <person name="Golino D."/>
            <person name="Preece J."/>
            <person name="Michelmore R."/>
        </authorList>
    </citation>
    <scope>NUCLEOTIDE SEQUENCE [LARGE SCALE GENOMIC DNA]</scope>
</reference>
<evidence type="ECO:0000313" key="1">
    <source>
        <dbReference type="EMBL" id="KAJ0101627.1"/>
    </source>
</evidence>
<dbReference type="EMBL" id="CM047899">
    <property type="protein sequence ID" value="KAJ0101627.1"/>
    <property type="molecule type" value="Genomic_DNA"/>
</dbReference>
<evidence type="ECO:0000313" key="2">
    <source>
        <dbReference type="Proteomes" id="UP001164250"/>
    </source>
</evidence>
<keyword evidence="2" id="KW-1185">Reference proteome</keyword>
<proteinExistence type="predicted"/>
<name>A0ACC1BRA6_9ROSI</name>
<gene>
    <name evidence="1" type="ORF">Patl1_04517</name>
</gene>
<comment type="caution">
    <text evidence="1">The sequence shown here is derived from an EMBL/GenBank/DDBJ whole genome shotgun (WGS) entry which is preliminary data.</text>
</comment>
<dbReference type="Proteomes" id="UP001164250">
    <property type="component" value="Chromosome 3"/>
</dbReference>
<accession>A0ACC1BRA6</accession>
<sequence>MHHCVSFALNLQMVIEAAQASAGLSACADWLQFVYAVSRSLGQYVSGGVCLNCNSDLDNGMYGGAA</sequence>